<feature type="domain" description="Sigma-54 factor interaction" evidence="3">
    <location>
        <begin position="1"/>
        <end position="217"/>
    </location>
</feature>
<dbReference type="InterPro" id="IPR027417">
    <property type="entry name" value="P-loop_NTPase"/>
</dbReference>
<dbReference type="GO" id="GO:0005524">
    <property type="term" value="F:ATP binding"/>
    <property type="evidence" value="ECO:0007669"/>
    <property type="project" value="UniProtKB-KW"/>
</dbReference>
<organism evidence="4 5">
    <name type="scientific">Geodia barretti</name>
    <name type="common">Barrett's horny sponge</name>
    <dbReference type="NCBI Taxonomy" id="519541"/>
    <lineage>
        <taxon>Eukaryota</taxon>
        <taxon>Metazoa</taxon>
        <taxon>Porifera</taxon>
        <taxon>Demospongiae</taxon>
        <taxon>Heteroscleromorpha</taxon>
        <taxon>Tetractinellida</taxon>
        <taxon>Astrophorina</taxon>
        <taxon>Geodiidae</taxon>
        <taxon>Geodia</taxon>
    </lineage>
</organism>
<dbReference type="Pfam" id="PF00158">
    <property type="entry name" value="Sigma54_activat"/>
    <property type="match status" value="1"/>
</dbReference>
<dbReference type="Pfam" id="PF25601">
    <property type="entry name" value="AAA_lid_14"/>
    <property type="match status" value="1"/>
</dbReference>
<evidence type="ECO:0000313" key="5">
    <source>
        <dbReference type="Proteomes" id="UP001174909"/>
    </source>
</evidence>
<dbReference type="PANTHER" id="PTHR32071">
    <property type="entry name" value="TRANSCRIPTIONAL REGULATORY PROTEIN"/>
    <property type="match status" value="1"/>
</dbReference>
<gene>
    <name evidence="4" type="ORF">GBAR_LOCUS26090</name>
</gene>
<dbReference type="InterPro" id="IPR025662">
    <property type="entry name" value="Sigma_54_int_dom_ATP-bd_1"/>
</dbReference>
<dbReference type="PROSITE" id="PS50045">
    <property type="entry name" value="SIGMA54_INTERACT_4"/>
    <property type="match status" value="1"/>
</dbReference>
<dbReference type="SMART" id="SM00382">
    <property type="entry name" value="AAA"/>
    <property type="match status" value="1"/>
</dbReference>
<comment type="caution">
    <text evidence="4">The sequence shown here is derived from an EMBL/GenBank/DDBJ whole genome shotgun (WGS) entry which is preliminary data.</text>
</comment>
<dbReference type="Gene3D" id="3.40.50.300">
    <property type="entry name" value="P-loop containing nucleotide triphosphate hydrolases"/>
    <property type="match status" value="1"/>
</dbReference>
<dbReference type="AlphaFoldDB" id="A0AA35THT4"/>
<dbReference type="PROSITE" id="PS00676">
    <property type="entry name" value="SIGMA54_INTERACT_2"/>
    <property type="match status" value="1"/>
</dbReference>
<dbReference type="InterPro" id="IPR003593">
    <property type="entry name" value="AAA+_ATPase"/>
</dbReference>
<dbReference type="SUPFAM" id="SSF52540">
    <property type="entry name" value="P-loop containing nucleoside triphosphate hydrolases"/>
    <property type="match status" value="1"/>
</dbReference>
<evidence type="ECO:0000259" key="3">
    <source>
        <dbReference type="PROSITE" id="PS50045"/>
    </source>
</evidence>
<dbReference type="Proteomes" id="UP001174909">
    <property type="component" value="Unassembled WGS sequence"/>
</dbReference>
<dbReference type="InterPro" id="IPR025943">
    <property type="entry name" value="Sigma_54_int_dom_ATP-bd_2"/>
</dbReference>
<dbReference type="GO" id="GO:0006355">
    <property type="term" value="P:regulation of DNA-templated transcription"/>
    <property type="evidence" value="ECO:0007669"/>
    <property type="project" value="InterPro"/>
</dbReference>
<evidence type="ECO:0000256" key="1">
    <source>
        <dbReference type="ARBA" id="ARBA00022741"/>
    </source>
</evidence>
<dbReference type="CDD" id="cd00009">
    <property type="entry name" value="AAA"/>
    <property type="match status" value="1"/>
</dbReference>
<evidence type="ECO:0000256" key="2">
    <source>
        <dbReference type="ARBA" id="ARBA00022840"/>
    </source>
</evidence>
<sequence length="301" mass="33943">MQEVLDLVEQIAPTEVPVFITGETGVGKEVVAQAIHEKSPRKNQPFEAINCGAFSGELLLSELFGHEEGSFTGAIRRRRGMLERANGGTLFLDEVGEMSGETQVTLLRALEEQEFTRVGGEAVITVDVRIVSATNAELDKIREDLYERIATIPIHILPLRERREDIPPLAESFLSDFREKYNKPINNMAPAVLSQLQDADWPRNVRQLRNAVERAVVLADTDELKSSDFLDAPGDPKHFANLGVVRGGRRREYERWIPSQMRSGTETSEVNIDEAKQLYNFILELKINIRRDHNAYFSDGL</sequence>
<proteinExistence type="predicted"/>
<keyword evidence="2" id="KW-0067">ATP-binding</keyword>
<protein>
    <submittedName>
        <fullName evidence="4">Nif-specific regulatory protein</fullName>
    </submittedName>
</protein>
<accession>A0AA35THT4</accession>
<dbReference type="FunFam" id="3.40.50.300:FF:000006">
    <property type="entry name" value="DNA-binding transcriptional regulator NtrC"/>
    <property type="match status" value="1"/>
</dbReference>
<evidence type="ECO:0000313" key="4">
    <source>
        <dbReference type="EMBL" id="CAI8047211.1"/>
    </source>
</evidence>
<dbReference type="EMBL" id="CASHTH010003621">
    <property type="protein sequence ID" value="CAI8047211.1"/>
    <property type="molecule type" value="Genomic_DNA"/>
</dbReference>
<name>A0AA35THT4_GEOBA</name>
<dbReference type="InterPro" id="IPR002078">
    <property type="entry name" value="Sigma_54_int"/>
</dbReference>
<reference evidence="4" key="1">
    <citation type="submission" date="2023-03" db="EMBL/GenBank/DDBJ databases">
        <authorList>
            <person name="Steffen K."/>
            <person name="Cardenas P."/>
        </authorList>
    </citation>
    <scope>NUCLEOTIDE SEQUENCE</scope>
</reference>
<keyword evidence="1" id="KW-0547">Nucleotide-binding</keyword>
<dbReference type="PROSITE" id="PS00675">
    <property type="entry name" value="SIGMA54_INTERACT_1"/>
    <property type="match status" value="1"/>
</dbReference>
<dbReference type="InterPro" id="IPR058031">
    <property type="entry name" value="AAA_lid_NorR"/>
</dbReference>
<keyword evidence="5" id="KW-1185">Reference proteome</keyword>
<dbReference type="Gene3D" id="1.10.8.60">
    <property type="match status" value="1"/>
</dbReference>